<dbReference type="OMA" id="FQREYKS"/>
<name>A0A175YD10_DAUCS</name>
<evidence type="ECO:0000313" key="2">
    <source>
        <dbReference type="EMBL" id="WOH13769.1"/>
    </source>
</evidence>
<gene>
    <name evidence="2" type="ORF">DCAR_0933280</name>
</gene>
<feature type="compositionally biased region" description="Polar residues" evidence="1">
    <location>
        <begin position="125"/>
        <end position="137"/>
    </location>
</feature>
<reference evidence="2" key="1">
    <citation type="journal article" date="2016" name="Nat. Genet.">
        <title>A high-quality carrot genome assembly provides new insights into carotenoid accumulation and asterid genome evolution.</title>
        <authorList>
            <person name="Iorizzo M."/>
            <person name="Ellison S."/>
            <person name="Senalik D."/>
            <person name="Zeng P."/>
            <person name="Satapoomin P."/>
            <person name="Huang J."/>
            <person name="Bowman M."/>
            <person name="Iovene M."/>
            <person name="Sanseverino W."/>
            <person name="Cavagnaro P."/>
            <person name="Yildiz M."/>
            <person name="Macko-Podgorni A."/>
            <person name="Moranska E."/>
            <person name="Grzebelus E."/>
            <person name="Grzebelus D."/>
            <person name="Ashrafi H."/>
            <person name="Zheng Z."/>
            <person name="Cheng S."/>
            <person name="Spooner D."/>
            <person name="Van Deynze A."/>
            <person name="Simon P."/>
        </authorList>
    </citation>
    <scope>NUCLEOTIDE SEQUENCE</scope>
    <source>
        <tissue evidence="2">Leaf</tissue>
    </source>
</reference>
<organism evidence="2 3">
    <name type="scientific">Daucus carota subsp. sativus</name>
    <name type="common">Carrot</name>
    <dbReference type="NCBI Taxonomy" id="79200"/>
    <lineage>
        <taxon>Eukaryota</taxon>
        <taxon>Viridiplantae</taxon>
        <taxon>Streptophyta</taxon>
        <taxon>Embryophyta</taxon>
        <taxon>Tracheophyta</taxon>
        <taxon>Spermatophyta</taxon>
        <taxon>Magnoliopsida</taxon>
        <taxon>eudicotyledons</taxon>
        <taxon>Gunneridae</taxon>
        <taxon>Pentapetalae</taxon>
        <taxon>asterids</taxon>
        <taxon>campanulids</taxon>
        <taxon>Apiales</taxon>
        <taxon>Apiaceae</taxon>
        <taxon>Apioideae</taxon>
        <taxon>Scandiceae</taxon>
        <taxon>Daucinae</taxon>
        <taxon>Daucus</taxon>
        <taxon>Daucus sect. Daucus</taxon>
    </lineage>
</organism>
<feature type="compositionally biased region" description="Low complexity" evidence="1">
    <location>
        <begin position="138"/>
        <end position="167"/>
    </location>
</feature>
<accession>A0A175YD10</accession>
<proteinExistence type="predicted"/>
<evidence type="ECO:0000313" key="3">
    <source>
        <dbReference type="Proteomes" id="UP000077755"/>
    </source>
</evidence>
<dbReference type="KEGG" id="dcr:108202815"/>
<dbReference type="EMBL" id="CP093351">
    <property type="protein sequence ID" value="WOH13769.1"/>
    <property type="molecule type" value="Genomic_DNA"/>
</dbReference>
<sequence length="439" mass="48396">MGSACCVAAKDRTITNGSSREIVQRNVRNSPSWSFRWDNRRRVAGEETSLTWSSDGISRNDGLDFKSRTTVGSAYASEEGSPINSSQNLMWQKSPVAEGNRGTLTIPPSDPPVSGNSMEVKDSRASPTISDLSTTKMSPSMRSVSSFSASPLSSKSHVLPLSSTPSRWPRRSPGHQLLRQVSDSRIRRLKSPSFSISEEGSPFVLPGWSYESIGMSQGGSSDNWAIPEFTELMPTSHRERWSFDSDSMGMIRHKLSRSSGRSFSSPPTEVKTCGLCAKLITQRSSWGSQKIMANNELAVHAVLICGHVYHAECLEKMTPEVSKYDPACPVCTLGEKQAFKLSEKAMRAEMDLMTRISKKLRSRVVGSDLSSESVVFDRQRSSGLESRGYKLSTSSSMKSSFAKPFFKRRFSFGSKGSKSPSENHSTRKSGLFWSKSSKK</sequence>
<evidence type="ECO:0000256" key="1">
    <source>
        <dbReference type="SAM" id="MobiDB-lite"/>
    </source>
</evidence>
<dbReference type="PANTHER" id="PTHR31150:SF26">
    <property type="entry name" value="RING-TYPE DOMAIN-CONTAINING PROTEIN"/>
    <property type="match status" value="1"/>
</dbReference>
<dbReference type="PROSITE" id="PS50089">
    <property type="entry name" value="ZF_RING_2"/>
    <property type="match status" value="1"/>
</dbReference>
<dbReference type="InterPro" id="IPR001841">
    <property type="entry name" value="Znf_RING"/>
</dbReference>
<dbReference type="Gene3D" id="3.30.40.10">
    <property type="entry name" value="Zinc/RING finger domain, C3HC4 (zinc finger)"/>
    <property type="match status" value="1"/>
</dbReference>
<dbReference type="InterPro" id="IPR013083">
    <property type="entry name" value="Znf_RING/FYVE/PHD"/>
</dbReference>
<feature type="region of interest" description="Disordered" evidence="1">
    <location>
        <begin position="98"/>
        <end position="175"/>
    </location>
</feature>
<protein>
    <submittedName>
        <fullName evidence="2">Uncharacterized protein</fullName>
    </submittedName>
</protein>
<keyword evidence="3" id="KW-1185">Reference proteome</keyword>
<reference evidence="2" key="2">
    <citation type="submission" date="2022-03" db="EMBL/GenBank/DDBJ databases">
        <title>Draft title - Genomic analysis of global carrot germplasm unveils the trajectory of domestication and the origin of high carotenoid orange carrot.</title>
        <authorList>
            <person name="Iorizzo M."/>
            <person name="Ellison S."/>
            <person name="Senalik D."/>
            <person name="Macko-Podgorni A."/>
            <person name="Grzebelus D."/>
            <person name="Bostan H."/>
            <person name="Rolling W."/>
            <person name="Curaba J."/>
            <person name="Simon P."/>
        </authorList>
    </citation>
    <scope>NUCLEOTIDE SEQUENCE</scope>
    <source>
        <tissue evidence="2">Leaf</tissue>
    </source>
</reference>
<dbReference type="Gramene" id="KZM81355">
    <property type="protein sequence ID" value="KZM81355"/>
    <property type="gene ID" value="DCAR_028968"/>
</dbReference>
<dbReference type="PANTHER" id="PTHR31150">
    <property type="entry name" value="EXPRESSED PROTEIN"/>
    <property type="match status" value="1"/>
</dbReference>
<dbReference type="AlphaFoldDB" id="A0A175YD10"/>
<dbReference type="Proteomes" id="UP000077755">
    <property type="component" value="Chromosome 9"/>
</dbReference>
<dbReference type="SUPFAM" id="SSF57850">
    <property type="entry name" value="RING/U-box"/>
    <property type="match status" value="1"/>
</dbReference>
<dbReference type="OrthoDB" id="1938835at2759"/>
<feature type="region of interest" description="Disordered" evidence="1">
    <location>
        <begin position="413"/>
        <end position="439"/>
    </location>
</feature>